<evidence type="ECO:0000313" key="3">
    <source>
        <dbReference type="Proteomes" id="UP000266188"/>
    </source>
</evidence>
<feature type="signal peptide" evidence="1">
    <location>
        <begin position="1"/>
        <end position="23"/>
    </location>
</feature>
<keyword evidence="1" id="KW-0732">Signal</keyword>
<dbReference type="Proteomes" id="UP000266188">
    <property type="component" value="Unassembled WGS sequence"/>
</dbReference>
<accession>A0A3A2ZGK4</accession>
<dbReference type="Gene3D" id="3.50.30.30">
    <property type="match status" value="1"/>
</dbReference>
<name>A0A3A2ZGK4_9EURO</name>
<sequence>MGAFSNVGLIFTFCLSAFKATIATSYSFDYAAEVDFLVRQGPRLTGSPAHNTLIDRIEGNLTSLGLEVKSDNYTFHYMAPASTSKALSLVVDGRHMEIASVFPYSGRTNDLGTTGQLINVPGPHPNWKLAKGNIAVVSISNPSLPYSMALGTWDPSKRWAGNATNPLIPSDMIGETLTGAKKAGVKAVIFAWDETITPEKSHNQYLPFKFPYADIPAVFTSGETSKDILAAAKSKSSATLTLNSELIPNTQTRTIYAVVEGSGPKKSHETLLIVTHTDGTNVIEENGHIGVLQLAHDIATVRPERTHIFVFTTGHLRIPAFTKSGKATTRWLNDHPEFWKGGNGQRRAIAGLTIEHLGAVEFQENLSTYSYSPTGKVQPEMLYASTKDLAAITQREWRGADPSFTRVSKPANMSQFGEGAALSDKEIPNISLATGPCYLLSKWDGDEHDLIDMPALTRQVRSFQALRKQLDAM</sequence>
<dbReference type="Gene3D" id="3.40.630.10">
    <property type="entry name" value="Zn peptidases"/>
    <property type="match status" value="1"/>
</dbReference>
<reference evidence="3" key="1">
    <citation type="submission" date="2017-02" db="EMBL/GenBank/DDBJ databases">
        <authorList>
            <person name="Tafer H."/>
            <person name="Lopandic K."/>
        </authorList>
    </citation>
    <scope>NUCLEOTIDE SEQUENCE [LARGE SCALE GENOMIC DNA]</scope>
    <source>
        <strain evidence="3">CBS 366.77</strain>
    </source>
</reference>
<dbReference type="SUPFAM" id="SSF53187">
    <property type="entry name" value="Zn-dependent exopeptidases"/>
    <property type="match status" value="1"/>
</dbReference>
<protein>
    <submittedName>
        <fullName evidence="2">Uncharacterized protein</fullName>
    </submittedName>
</protein>
<comment type="caution">
    <text evidence="2">The sequence shown here is derived from an EMBL/GenBank/DDBJ whole genome shotgun (WGS) entry which is preliminary data.</text>
</comment>
<keyword evidence="3" id="KW-1185">Reference proteome</keyword>
<organism evidence="2 3">
    <name type="scientific">Aspergillus sclerotialis</name>
    <dbReference type="NCBI Taxonomy" id="2070753"/>
    <lineage>
        <taxon>Eukaryota</taxon>
        <taxon>Fungi</taxon>
        <taxon>Dikarya</taxon>
        <taxon>Ascomycota</taxon>
        <taxon>Pezizomycotina</taxon>
        <taxon>Eurotiomycetes</taxon>
        <taxon>Eurotiomycetidae</taxon>
        <taxon>Eurotiales</taxon>
        <taxon>Aspergillaceae</taxon>
        <taxon>Aspergillus</taxon>
        <taxon>Aspergillus subgen. Polypaecilum</taxon>
    </lineage>
</organism>
<dbReference type="AlphaFoldDB" id="A0A3A2ZGK4"/>
<dbReference type="OrthoDB" id="4334193at2759"/>
<evidence type="ECO:0000313" key="2">
    <source>
        <dbReference type="EMBL" id="RJE22329.1"/>
    </source>
</evidence>
<dbReference type="EMBL" id="MVGC01000174">
    <property type="protein sequence ID" value="RJE22329.1"/>
    <property type="molecule type" value="Genomic_DNA"/>
</dbReference>
<feature type="chain" id="PRO_5017467342" evidence="1">
    <location>
        <begin position="24"/>
        <end position="473"/>
    </location>
</feature>
<proteinExistence type="predicted"/>
<gene>
    <name evidence="2" type="ORF">PHISCL_05337</name>
</gene>
<dbReference type="STRING" id="2070753.A0A3A2ZGK4"/>
<evidence type="ECO:0000256" key="1">
    <source>
        <dbReference type="SAM" id="SignalP"/>
    </source>
</evidence>